<organism evidence="2 3">
    <name type="scientific">Mariniphaga anaerophila</name>
    <dbReference type="NCBI Taxonomy" id="1484053"/>
    <lineage>
        <taxon>Bacteria</taxon>
        <taxon>Pseudomonadati</taxon>
        <taxon>Bacteroidota</taxon>
        <taxon>Bacteroidia</taxon>
        <taxon>Marinilabiliales</taxon>
        <taxon>Prolixibacteraceae</taxon>
        <taxon>Mariniphaga</taxon>
    </lineage>
</organism>
<dbReference type="Gene3D" id="3.40.50.10140">
    <property type="entry name" value="Toll/interleukin-1 receptor homology (TIR) domain"/>
    <property type="match status" value="1"/>
</dbReference>
<sequence>MNKIPPISSEVLENLSRVIGDTTTGLTGTEIGYILADSLIPDVTPLMTKWKRLFNAFAEIQNKTQCSNNILTFIQKAMQPVRYIAKNEIFEFRLAELNKRLAFIGYELTKEAKYRKIEKTTTIQNITVEKQEKDNQEYHLAISFAGEDRKIAEEIAERLKRFGFRVFYDKYEQATLWGKDLYAHLTDVYKKKANYCLMIISKNYAEKQWTNLERKAAQARAFTQSKEYILPLKLDDTEIPGINETIGYVDYRKVSLDEIVELLKFKLNE</sequence>
<feature type="domain" description="TIR" evidence="1">
    <location>
        <begin position="137"/>
        <end position="269"/>
    </location>
</feature>
<dbReference type="Pfam" id="PF13676">
    <property type="entry name" value="TIR_2"/>
    <property type="match status" value="1"/>
</dbReference>
<reference evidence="2 3" key="1">
    <citation type="submission" date="2016-11" db="EMBL/GenBank/DDBJ databases">
        <authorList>
            <person name="Jaros S."/>
            <person name="Januszkiewicz K."/>
            <person name="Wedrychowicz H."/>
        </authorList>
    </citation>
    <scope>NUCLEOTIDE SEQUENCE [LARGE SCALE GENOMIC DNA]</scope>
    <source>
        <strain evidence="2 3">DSM 26910</strain>
    </source>
</reference>
<gene>
    <name evidence="2" type="ORF">SAMN05444274_1276</name>
</gene>
<keyword evidence="3" id="KW-1185">Reference proteome</keyword>
<evidence type="ECO:0000259" key="1">
    <source>
        <dbReference type="SMART" id="SM00255"/>
    </source>
</evidence>
<accession>A0A1M5GMZ4</accession>
<dbReference type="SMART" id="SM00255">
    <property type="entry name" value="TIR"/>
    <property type="match status" value="1"/>
</dbReference>
<dbReference type="Proteomes" id="UP000184164">
    <property type="component" value="Unassembled WGS sequence"/>
</dbReference>
<dbReference type="AlphaFoldDB" id="A0A1M5GMZ4"/>
<protein>
    <submittedName>
        <fullName evidence="2">TIR domain-containing protein</fullName>
    </submittedName>
</protein>
<dbReference type="InterPro" id="IPR000157">
    <property type="entry name" value="TIR_dom"/>
</dbReference>
<name>A0A1M5GMZ4_9BACT</name>
<dbReference type="RefSeq" id="WP_073003646.1">
    <property type="nucleotide sequence ID" value="NZ_FQUM01000027.1"/>
</dbReference>
<dbReference type="EMBL" id="FQUM01000027">
    <property type="protein sequence ID" value="SHG05066.1"/>
    <property type="molecule type" value="Genomic_DNA"/>
</dbReference>
<dbReference type="InterPro" id="IPR035897">
    <property type="entry name" value="Toll_tir_struct_dom_sf"/>
</dbReference>
<dbReference type="GO" id="GO:0007165">
    <property type="term" value="P:signal transduction"/>
    <property type="evidence" value="ECO:0007669"/>
    <property type="project" value="InterPro"/>
</dbReference>
<proteinExistence type="predicted"/>
<dbReference type="SUPFAM" id="SSF52200">
    <property type="entry name" value="Toll/Interleukin receptor TIR domain"/>
    <property type="match status" value="1"/>
</dbReference>
<evidence type="ECO:0000313" key="3">
    <source>
        <dbReference type="Proteomes" id="UP000184164"/>
    </source>
</evidence>
<evidence type="ECO:0000313" key="2">
    <source>
        <dbReference type="EMBL" id="SHG05066.1"/>
    </source>
</evidence>